<evidence type="ECO:0000256" key="1">
    <source>
        <dbReference type="ARBA" id="ARBA00022490"/>
    </source>
</evidence>
<keyword evidence="16" id="KW-1185">Reference proteome</keyword>
<keyword evidence="1 10" id="KW-0963">Cytoplasm</keyword>
<dbReference type="GO" id="GO:0051301">
    <property type="term" value="P:cell division"/>
    <property type="evidence" value="ECO:0007669"/>
    <property type="project" value="UniProtKB-KW"/>
</dbReference>
<dbReference type="GO" id="GO:0005737">
    <property type="term" value="C:cytoplasm"/>
    <property type="evidence" value="ECO:0007669"/>
    <property type="project" value="UniProtKB-SubCell"/>
</dbReference>
<dbReference type="KEGG" id="bwa:HLV38_07280"/>
<feature type="domain" description="Mur ligase N-terminal catalytic" evidence="12">
    <location>
        <begin position="27"/>
        <end position="103"/>
    </location>
</feature>
<dbReference type="PANTHER" id="PTHR43024:SF1">
    <property type="entry name" value="UDP-N-ACETYLMURAMOYL-TRIPEPTIDE--D-ALANYL-D-ALANINE LIGASE"/>
    <property type="match status" value="1"/>
</dbReference>
<keyword evidence="8 10" id="KW-0131">Cell cycle</keyword>
<dbReference type="InterPro" id="IPR035911">
    <property type="entry name" value="MurE/MurF_N"/>
</dbReference>
<evidence type="ECO:0000259" key="13">
    <source>
        <dbReference type="Pfam" id="PF02875"/>
    </source>
</evidence>
<evidence type="ECO:0000313" key="15">
    <source>
        <dbReference type="EMBL" id="QKF07921.1"/>
    </source>
</evidence>
<dbReference type="GO" id="GO:0071555">
    <property type="term" value="P:cell wall organization"/>
    <property type="evidence" value="ECO:0007669"/>
    <property type="project" value="UniProtKB-KW"/>
</dbReference>
<dbReference type="AlphaFoldDB" id="A0A6M8J469"/>
<feature type="domain" description="Mur ligase C-terminal" evidence="13">
    <location>
        <begin position="362"/>
        <end position="482"/>
    </location>
</feature>
<comment type="subcellular location">
    <subcellularLocation>
        <location evidence="10 11">Cytoplasm</location>
    </subcellularLocation>
</comment>
<dbReference type="UniPathway" id="UPA00219"/>
<organism evidence="15 16">
    <name type="scientific">Berryella wangjianweii</name>
    <dbReference type="NCBI Taxonomy" id="2734634"/>
    <lineage>
        <taxon>Bacteria</taxon>
        <taxon>Bacillati</taxon>
        <taxon>Actinomycetota</taxon>
        <taxon>Coriobacteriia</taxon>
        <taxon>Eggerthellales</taxon>
        <taxon>Eggerthellaceae</taxon>
        <taxon>Berryella</taxon>
    </lineage>
</organism>
<dbReference type="HAMAP" id="MF_02019">
    <property type="entry name" value="MurF"/>
    <property type="match status" value="1"/>
</dbReference>
<dbReference type="NCBIfam" id="TIGR01143">
    <property type="entry name" value="murF"/>
    <property type="match status" value="1"/>
</dbReference>
<dbReference type="GO" id="GO:0009252">
    <property type="term" value="P:peptidoglycan biosynthetic process"/>
    <property type="evidence" value="ECO:0007669"/>
    <property type="project" value="UniProtKB-UniRule"/>
</dbReference>
<evidence type="ECO:0000256" key="9">
    <source>
        <dbReference type="ARBA" id="ARBA00023316"/>
    </source>
</evidence>
<gene>
    <name evidence="10" type="primary">murF</name>
    <name evidence="15" type="ORF">HLV38_07280</name>
</gene>
<dbReference type="Gene3D" id="3.90.190.20">
    <property type="entry name" value="Mur ligase, C-terminal domain"/>
    <property type="match status" value="1"/>
</dbReference>
<keyword evidence="5 10" id="KW-0067">ATP-binding</keyword>
<dbReference type="Pfam" id="PF02875">
    <property type="entry name" value="Mur_ligase_C"/>
    <property type="match status" value="1"/>
</dbReference>
<dbReference type="GO" id="GO:0005524">
    <property type="term" value="F:ATP binding"/>
    <property type="evidence" value="ECO:0007669"/>
    <property type="project" value="UniProtKB-UniRule"/>
</dbReference>
<dbReference type="GO" id="GO:0047480">
    <property type="term" value="F:UDP-N-acetylmuramoyl-tripeptide-D-alanyl-D-alanine ligase activity"/>
    <property type="evidence" value="ECO:0007669"/>
    <property type="project" value="UniProtKB-UniRule"/>
</dbReference>
<feature type="domain" description="Mur ligase central" evidence="14">
    <location>
        <begin position="117"/>
        <end position="332"/>
    </location>
</feature>
<dbReference type="Gene3D" id="3.40.1190.10">
    <property type="entry name" value="Mur-like, catalytic domain"/>
    <property type="match status" value="1"/>
</dbReference>
<feature type="binding site" evidence="10">
    <location>
        <begin position="119"/>
        <end position="125"/>
    </location>
    <ligand>
        <name>ATP</name>
        <dbReference type="ChEBI" id="CHEBI:30616"/>
    </ligand>
</feature>
<keyword evidence="4 10" id="KW-0547">Nucleotide-binding</keyword>
<evidence type="ECO:0000256" key="2">
    <source>
        <dbReference type="ARBA" id="ARBA00022598"/>
    </source>
</evidence>
<dbReference type="SUPFAM" id="SSF63418">
    <property type="entry name" value="MurE/MurF N-terminal domain"/>
    <property type="match status" value="1"/>
</dbReference>
<dbReference type="InterPro" id="IPR036565">
    <property type="entry name" value="Mur-like_cat_sf"/>
</dbReference>
<evidence type="ECO:0000256" key="5">
    <source>
        <dbReference type="ARBA" id="ARBA00022840"/>
    </source>
</evidence>
<evidence type="ECO:0000256" key="4">
    <source>
        <dbReference type="ARBA" id="ARBA00022741"/>
    </source>
</evidence>
<dbReference type="RefSeq" id="WP_173165418.1">
    <property type="nucleotide sequence ID" value="NZ_CP053716.1"/>
</dbReference>
<dbReference type="Gene3D" id="3.40.1390.10">
    <property type="entry name" value="MurE/MurF, N-terminal domain"/>
    <property type="match status" value="1"/>
</dbReference>
<dbReference type="InterPro" id="IPR005863">
    <property type="entry name" value="UDP-N-AcMur_synth"/>
</dbReference>
<evidence type="ECO:0000256" key="3">
    <source>
        <dbReference type="ARBA" id="ARBA00022618"/>
    </source>
</evidence>
<dbReference type="SUPFAM" id="SSF53623">
    <property type="entry name" value="MurD-like peptide ligases, catalytic domain"/>
    <property type="match status" value="1"/>
</dbReference>
<comment type="function">
    <text evidence="10 11">Involved in cell wall formation. Catalyzes the final step in the synthesis of UDP-N-acetylmuramoyl-pentapeptide, the precursor of murein.</text>
</comment>
<accession>A0A6M8J469</accession>
<dbReference type="InterPro" id="IPR013221">
    <property type="entry name" value="Mur_ligase_cen"/>
</dbReference>
<name>A0A6M8J469_9ACTN</name>
<dbReference type="Pfam" id="PF01225">
    <property type="entry name" value="Mur_ligase"/>
    <property type="match status" value="1"/>
</dbReference>
<keyword evidence="2 10" id="KW-0436">Ligase</keyword>
<dbReference type="PANTHER" id="PTHR43024">
    <property type="entry name" value="UDP-N-ACETYLMURAMOYL-TRIPEPTIDE--D-ALANYL-D-ALANINE LIGASE"/>
    <property type="match status" value="1"/>
</dbReference>
<evidence type="ECO:0000256" key="11">
    <source>
        <dbReference type="RuleBase" id="RU004136"/>
    </source>
</evidence>
<keyword evidence="9 10" id="KW-0961">Cell wall biogenesis/degradation</keyword>
<reference evidence="16" key="1">
    <citation type="submission" date="2020-05" db="EMBL/GenBank/DDBJ databases">
        <title>Novel species in genus Nocardioides.</title>
        <authorList>
            <person name="Zhang G."/>
        </authorList>
    </citation>
    <scope>NUCLEOTIDE SEQUENCE [LARGE SCALE GENOMIC DNA]</scope>
    <source>
        <strain evidence="16">zg-1050</strain>
    </source>
</reference>
<sequence length="495" mass="50865">MRCTVDQLITALGAQAIVAPAASDALIEGVSWDSRTLPAHTAYLALKGERTDGHHFVADVLDAGCPCAVVTDEPDLASIEAARRAGAALVRVDDAQRALWSLAAWWRDRIGATVVAITGSVGKTSTKELVSAVLSAGGRVCATPGNRNNELGVPATLLSVQPEDRFAVVEMGMRGLGQIADLCAFVRPDWGVVTKVGDSHIELLGSREAIAQAKAELFGALDPARGRAFLNMADDSAPVLDRFGGLSARAVPVVRFDGSAEAAERRRAWLADQGAAAAQLPYVWAEDIVLDPDGRARFTVRAAGFAGPSAASCTLSVGGLHSVSNAVSAAAVGLAAGIGLEACVAALAGVRPQRGRQMSLRAPGGALVVDDAYNAGPDSMASSLRWFASLAVPGRRIAVLGDMGELGPFAPEAHERVGGLAAASSLDLLVCVGPLSRRIAVGARAAGMPDEAVVCASAWDDALAALPVPLGPDDAVLVKASRFMGLERIVEGLVG</sequence>
<protein>
    <recommendedName>
        <fullName evidence="10 11">UDP-N-acetylmuramoyl-tripeptide--D-alanyl-D-alanine ligase</fullName>
        <ecNumber evidence="10 11">6.3.2.10</ecNumber>
    </recommendedName>
    <alternativeName>
        <fullName evidence="10">D-alanyl-D-alanine-adding enzyme</fullName>
    </alternativeName>
</protein>
<dbReference type="InterPro" id="IPR004101">
    <property type="entry name" value="Mur_ligase_C"/>
</dbReference>
<dbReference type="SUPFAM" id="SSF53244">
    <property type="entry name" value="MurD-like peptide ligases, peptide-binding domain"/>
    <property type="match status" value="1"/>
</dbReference>
<dbReference type="GO" id="GO:0008360">
    <property type="term" value="P:regulation of cell shape"/>
    <property type="evidence" value="ECO:0007669"/>
    <property type="project" value="UniProtKB-KW"/>
</dbReference>
<dbReference type="EC" id="6.3.2.10" evidence="10 11"/>
<keyword evidence="7 10" id="KW-0573">Peptidoglycan synthesis</keyword>
<dbReference type="InterPro" id="IPR036615">
    <property type="entry name" value="Mur_ligase_C_dom_sf"/>
</dbReference>
<evidence type="ECO:0000256" key="7">
    <source>
        <dbReference type="ARBA" id="ARBA00022984"/>
    </source>
</evidence>
<keyword evidence="3 10" id="KW-0132">Cell division</keyword>
<evidence type="ECO:0000256" key="10">
    <source>
        <dbReference type="HAMAP-Rule" id="MF_02019"/>
    </source>
</evidence>
<evidence type="ECO:0000313" key="16">
    <source>
        <dbReference type="Proteomes" id="UP000503297"/>
    </source>
</evidence>
<dbReference type="Proteomes" id="UP000503297">
    <property type="component" value="Chromosome"/>
</dbReference>
<evidence type="ECO:0000256" key="6">
    <source>
        <dbReference type="ARBA" id="ARBA00022960"/>
    </source>
</evidence>
<comment type="similarity">
    <text evidence="10">Belongs to the MurCDEF family. MurF subfamily.</text>
</comment>
<evidence type="ECO:0000259" key="14">
    <source>
        <dbReference type="Pfam" id="PF08245"/>
    </source>
</evidence>
<dbReference type="Pfam" id="PF08245">
    <property type="entry name" value="Mur_ligase_M"/>
    <property type="match status" value="1"/>
</dbReference>
<evidence type="ECO:0000259" key="12">
    <source>
        <dbReference type="Pfam" id="PF01225"/>
    </source>
</evidence>
<dbReference type="EMBL" id="CP053716">
    <property type="protein sequence ID" value="QKF07921.1"/>
    <property type="molecule type" value="Genomic_DNA"/>
</dbReference>
<keyword evidence="6 10" id="KW-0133">Cell shape</keyword>
<comment type="pathway">
    <text evidence="10 11">Cell wall biogenesis; peptidoglycan biosynthesis.</text>
</comment>
<evidence type="ECO:0000256" key="8">
    <source>
        <dbReference type="ARBA" id="ARBA00023306"/>
    </source>
</evidence>
<dbReference type="InterPro" id="IPR051046">
    <property type="entry name" value="MurCDEF_CellWall_CoF430Synth"/>
</dbReference>
<proteinExistence type="inferred from homology"/>
<comment type="catalytic activity">
    <reaction evidence="10 11">
        <text>D-alanyl-D-alanine + UDP-N-acetyl-alpha-D-muramoyl-L-alanyl-gamma-D-glutamyl-meso-2,6-diaminopimelate + ATP = UDP-N-acetyl-alpha-D-muramoyl-L-alanyl-gamma-D-glutamyl-meso-2,6-diaminopimeloyl-D-alanyl-D-alanine + ADP + phosphate + H(+)</text>
        <dbReference type="Rhea" id="RHEA:28374"/>
        <dbReference type="ChEBI" id="CHEBI:15378"/>
        <dbReference type="ChEBI" id="CHEBI:30616"/>
        <dbReference type="ChEBI" id="CHEBI:43474"/>
        <dbReference type="ChEBI" id="CHEBI:57822"/>
        <dbReference type="ChEBI" id="CHEBI:61386"/>
        <dbReference type="ChEBI" id="CHEBI:83905"/>
        <dbReference type="ChEBI" id="CHEBI:456216"/>
        <dbReference type="EC" id="6.3.2.10"/>
    </reaction>
</comment>
<dbReference type="InterPro" id="IPR000713">
    <property type="entry name" value="Mur_ligase_N"/>
</dbReference>